<dbReference type="AlphaFoldDB" id="A0A1H2Y229"/>
<organism evidence="3 4">
    <name type="scientific">Saccharopolyspora shandongensis</name>
    <dbReference type="NCBI Taxonomy" id="418495"/>
    <lineage>
        <taxon>Bacteria</taxon>
        <taxon>Bacillati</taxon>
        <taxon>Actinomycetota</taxon>
        <taxon>Actinomycetes</taxon>
        <taxon>Pseudonocardiales</taxon>
        <taxon>Pseudonocardiaceae</taxon>
        <taxon>Saccharopolyspora</taxon>
    </lineage>
</organism>
<feature type="transmembrane region" description="Helical" evidence="1">
    <location>
        <begin position="109"/>
        <end position="129"/>
    </location>
</feature>
<proteinExistence type="predicted"/>
<evidence type="ECO:0000256" key="1">
    <source>
        <dbReference type="SAM" id="Phobius"/>
    </source>
</evidence>
<dbReference type="InterPro" id="IPR055568">
    <property type="entry name" value="DUF7144"/>
</dbReference>
<sequence>MTSHNVPHRGLPTRWLGWVIFAGIVLLIVGVVQVIYGIASFARSGTSLVTPVGTPAVVHVGWAYVVLGVVLAAAGVGVISGWVWARVAAIAIAVVSLLANIAFFLGSPFWSSVVIVLDLIVIYALALHGKEVKSTRLRR</sequence>
<feature type="transmembrane region" description="Helical" evidence="1">
    <location>
        <begin position="15"/>
        <end position="36"/>
    </location>
</feature>
<gene>
    <name evidence="3" type="ORF">SAMN05216215_1006276</name>
</gene>
<feature type="transmembrane region" description="Helical" evidence="1">
    <location>
        <begin position="56"/>
        <end position="76"/>
    </location>
</feature>
<evidence type="ECO:0000313" key="3">
    <source>
        <dbReference type="EMBL" id="SDW99045.1"/>
    </source>
</evidence>
<keyword evidence="1" id="KW-1133">Transmembrane helix</keyword>
<dbReference type="STRING" id="418495.SAMN05216215_1006276"/>
<reference evidence="4" key="1">
    <citation type="submission" date="2016-10" db="EMBL/GenBank/DDBJ databases">
        <authorList>
            <person name="Varghese N."/>
            <person name="Submissions S."/>
        </authorList>
    </citation>
    <scope>NUCLEOTIDE SEQUENCE [LARGE SCALE GENOMIC DNA]</scope>
    <source>
        <strain evidence="4">CGMCC 4.3530</strain>
    </source>
</reference>
<keyword evidence="1" id="KW-0472">Membrane</keyword>
<evidence type="ECO:0000259" key="2">
    <source>
        <dbReference type="Pfam" id="PF23636"/>
    </source>
</evidence>
<dbReference type="EMBL" id="FNOK01000006">
    <property type="protein sequence ID" value="SDW99045.1"/>
    <property type="molecule type" value="Genomic_DNA"/>
</dbReference>
<accession>A0A1H2Y229</accession>
<evidence type="ECO:0000313" key="4">
    <source>
        <dbReference type="Proteomes" id="UP000199529"/>
    </source>
</evidence>
<dbReference type="Pfam" id="PF23636">
    <property type="entry name" value="DUF7144"/>
    <property type="match status" value="1"/>
</dbReference>
<feature type="transmembrane region" description="Helical" evidence="1">
    <location>
        <begin position="83"/>
        <end position="103"/>
    </location>
</feature>
<dbReference type="Proteomes" id="UP000199529">
    <property type="component" value="Unassembled WGS sequence"/>
</dbReference>
<dbReference type="RefSeq" id="WP_093263681.1">
    <property type="nucleotide sequence ID" value="NZ_FNOK01000006.1"/>
</dbReference>
<name>A0A1H2Y229_9PSEU</name>
<keyword evidence="1" id="KW-0812">Transmembrane</keyword>
<feature type="domain" description="DUF7144" evidence="2">
    <location>
        <begin position="18"/>
        <end position="129"/>
    </location>
</feature>
<protein>
    <recommendedName>
        <fullName evidence="2">DUF7144 domain-containing protein</fullName>
    </recommendedName>
</protein>
<keyword evidence="4" id="KW-1185">Reference proteome</keyword>